<proteinExistence type="predicted"/>
<evidence type="ECO:0000256" key="1">
    <source>
        <dbReference type="ARBA" id="ARBA00004370"/>
    </source>
</evidence>
<dbReference type="AlphaFoldDB" id="A0A7R8CXG0"/>
<evidence type="ECO:0000313" key="6">
    <source>
        <dbReference type="EMBL" id="CAF2959761.1"/>
    </source>
</evidence>
<dbReference type="Proteomes" id="UP000675881">
    <property type="component" value="Chromosome 5"/>
</dbReference>
<evidence type="ECO:0000256" key="4">
    <source>
        <dbReference type="ARBA" id="ARBA00023136"/>
    </source>
</evidence>
<dbReference type="PROSITE" id="PS50262">
    <property type="entry name" value="G_PROTEIN_RECEP_F1_2"/>
    <property type="match status" value="1"/>
</dbReference>
<feature type="domain" description="G-protein coupled receptors family 1 profile" evidence="5">
    <location>
        <begin position="1"/>
        <end position="178"/>
    </location>
</feature>
<evidence type="ECO:0000313" key="7">
    <source>
        <dbReference type="Proteomes" id="UP000675881"/>
    </source>
</evidence>
<dbReference type="PANTHER" id="PTHR46641">
    <property type="entry name" value="FMRFAMIDE RECEPTOR-RELATED"/>
    <property type="match status" value="1"/>
</dbReference>
<comment type="subcellular location">
    <subcellularLocation>
        <location evidence="1">Membrane</location>
    </subcellularLocation>
</comment>
<dbReference type="Gene3D" id="1.20.1070.10">
    <property type="entry name" value="Rhodopsin 7-helix transmembrane proteins"/>
    <property type="match status" value="1"/>
</dbReference>
<dbReference type="OrthoDB" id="6400268at2759"/>
<gene>
    <name evidence="6" type="ORF">LSAA_10456</name>
</gene>
<dbReference type="SUPFAM" id="SSF81321">
    <property type="entry name" value="Family A G protein-coupled receptor-like"/>
    <property type="match status" value="1"/>
</dbReference>
<evidence type="ECO:0000259" key="5">
    <source>
        <dbReference type="PROSITE" id="PS50262"/>
    </source>
</evidence>
<dbReference type="InterPro" id="IPR017452">
    <property type="entry name" value="GPCR_Rhodpsn_7TM"/>
</dbReference>
<reference evidence="6" key="1">
    <citation type="submission" date="2021-02" db="EMBL/GenBank/DDBJ databases">
        <authorList>
            <person name="Bekaert M."/>
        </authorList>
    </citation>
    <scope>NUCLEOTIDE SEQUENCE</scope>
    <source>
        <strain evidence="6">IoA-00</strain>
    </source>
</reference>
<organism evidence="6 7">
    <name type="scientific">Lepeophtheirus salmonis</name>
    <name type="common">Salmon louse</name>
    <name type="synonym">Caligus salmonis</name>
    <dbReference type="NCBI Taxonomy" id="72036"/>
    <lineage>
        <taxon>Eukaryota</taxon>
        <taxon>Metazoa</taxon>
        <taxon>Ecdysozoa</taxon>
        <taxon>Arthropoda</taxon>
        <taxon>Crustacea</taxon>
        <taxon>Multicrustacea</taxon>
        <taxon>Hexanauplia</taxon>
        <taxon>Copepoda</taxon>
        <taxon>Siphonostomatoida</taxon>
        <taxon>Caligidae</taxon>
        <taxon>Lepeophtheirus</taxon>
    </lineage>
</organism>
<keyword evidence="4" id="KW-0472">Membrane</keyword>
<name>A0A7R8CXG0_LEPSM</name>
<accession>A0A7R8CXG0</accession>
<keyword evidence="7" id="KW-1185">Reference proteome</keyword>
<evidence type="ECO:0000256" key="2">
    <source>
        <dbReference type="ARBA" id="ARBA00022692"/>
    </source>
</evidence>
<keyword evidence="3" id="KW-1133">Transmembrane helix</keyword>
<protein>
    <submittedName>
        <fullName evidence="6">(salmon louse) hypothetical protein</fullName>
    </submittedName>
</protein>
<sequence>MEKLHHTYVRVYILWSNLIFYIIIPFLLLIILNIKVYQGCRTFENTFTENIRVCFSSITSKRKSSHSLDEETKDISTNVDHVESESNTVSSVKDIRKTKYYHSIASQRHREVILAKISIYITFVFLLCHSVRLIPNSYEMYITYVKDSKKSRPFWFAEVSGVSHLLLTFASSANFFIYYFKYGFKHSNRG</sequence>
<dbReference type="InterPro" id="IPR052954">
    <property type="entry name" value="GPCR-Ligand_Int"/>
</dbReference>
<dbReference type="EMBL" id="HG994584">
    <property type="protein sequence ID" value="CAF2959761.1"/>
    <property type="molecule type" value="Genomic_DNA"/>
</dbReference>
<keyword evidence="2" id="KW-0812">Transmembrane</keyword>
<dbReference type="GO" id="GO:0016020">
    <property type="term" value="C:membrane"/>
    <property type="evidence" value="ECO:0007669"/>
    <property type="project" value="UniProtKB-SubCell"/>
</dbReference>
<evidence type="ECO:0000256" key="3">
    <source>
        <dbReference type="ARBA" id="ARBA00022989"/>
    </source>
</evidence>